<evidence type="ECO:0000256" key="1">
    <source>
        <dbReference type="ARBA" id="ARBA00022679"/>
    </source>
</evidence>
<keyword evidence="4" id="KW-0963">Cytoplasm</keyword>
<evidence type="ECO:0000256" key="4">
    <source>
        <dbReference type="HAMAP-Rule" id="MF_00057"/>
    </source>
</evidence>
<keyword evidence="3 4" id="KW-0448">Lipopolysaccharide biosynthesis</keyword>
<dbReference type="RefSeq" id="WP_369666830.1">
    <property type="nucleotide sequence ID" value="NZ_JBDKXB010000008.1"/>
</dbReference>
<dbReference type="EC" id="2.7.7.38" evidence="4"/>
<dbReference type="InterPro" id="IPR029044">
    <property type="entry name" value="Nucleotide-diphossugar_trans"/>
</dbReference>
<protein>
    <recommendedName>
        <fullName evidence="4">3-deoxy-manno-octulosonate cytidylyltransferase</fullName>
        <ecNumber evidence="4">2.7.7.38</ecNumber>
    </recommendedName>
    <alternativeName>
        <fullName evidence="4">CMP-2-keto-3-deoxyoctulosonic acid synthase</fullName>
        <shortName evidence="4">CKS</shortName>
        <shortName evidence="4">CMP-KDO synthase</shortName>
    </alternativeName>
</protein>
<dbReference type="NCBIfam" id="TIGR00466">
    <property type="entry name" value="kdsB"/>
    <property type="match status" value="1"/>
</dbReference>
<comment type="function">
    <text evidence="4">Activates KDO (a required 8-carbon sugar) for incorporation into bacterial lipopolysaccharide in Gram-negative bacteria.</text>
</comment>
<evidence type="ECO:0000313" key="5">
    <source>
        <dbReference type="EMBL" id="MEY6432443.1"/>
    </source>
</evidence>
<gene>
    <name evidence="4 5" type="primary">kdsB</name>
    <name evidence="5" type="ORF">ABC977_08510</name>
</gene>
<dbReference type="PANTHER" id="PTHR42866:SF2">
    <property type="entry name" value="3-DEOXY-MANNO-OCTULOSONATE CYTIDYLYLTRANSFERASE, MITOCHONDRIAL"/>
    <property type="match status" value="1"/>
</dbReference>
<dbReference type="Proteomes" id="UP001564408">
    <property type="component" value="Unassembled WGS sequence"/>
</dbReference>
<dbReference type="EMBL" id="JBDKXB010000008">
    <property type="protein sequence ID" value="MEY6432443.1"/>
    <property type="molecule type" value="Genomic_DNA"/>
</dbReference>
<comment type="subcellular location">
    <subcellularLocation>
        <location evidence="4">Cytoplasm</location>
    </subcellularLocation>
</comment>
<accession>A0ABV4BG03</accession>
<dbReference type="PANTHER" id="PTHR42866">
    <property type="entry name" value="3-DEOXY-MANNO-OCTULOSONATE CYTIDYLYLTRANSFERASE"/>
    <property type="match status" value="1"/>
</dbReference>
<dbReference type="GO" id="GO:0008690">
    <property type="term" value="F:3-deoxy-manno-octulosonate cytidylyltransferase activity"/>
    <property type="evidence" value="ECO:0007669"/>
    <property type="project" value="UniProtKB-EC"/>
</dbReference>
<dbReference type="Gene3D" id="3.90.550.10">
    <property type="entry name" value="Spore Coat Polysaccharide Biosynthesis Protein SpsA, Chain A"/>
    <property type="match status" value="1"/>
</dbReference>
<dbReference type="HAMAP" id="MF_00057">
    <property type="entry name" value="KdsB"/>
    <property type="match status" value="1"/>
</dbReference>
<dbReference type="CDD" id="cd02517">
    <property type="entry name" value="CMP-KDO-Synthetase"/>
    <property type="match status" value="1"/>
</dbReference>
<evidence type="ECO:0000313" key="6">
    <source>
        <dbReference type="Proteomes" id="UP001564408"/>
    </source>
</evidence>
<dbReference type="NCBIfam" id="NF009905">
    <property type="entry name" value="PRK13368.1"/>
    <property type="match status" value="1"/>
</dbReference>
<keyword evidence="6" id="KW-1185">Reference proteome</keyword>
<comment type="caution">
    <text evidence="5">The sequence shown here is derived from an EMBL/GenBank/DDBJ whole genome shotgun (WGS) entry which is preliminary data.</text>
</comment>
<name>A0ABV4BG03_9GAMM</name>
<dbReference type="NCBIfam" id="NF003952">
    <property type="entry name" value="PRK05450.1-5"/>
    <property type="match status" value="1"/>
</dbReference>
<evidence type="ECO:0000256" key="2">
    <source>
        <dbReference type="ARBA" id="ARBA00022695"/>
    </source>
</evidence>
<dbReference type="SUPFAM" id="SSF53448">
    <property type="entry name" value="Nucleotide-diphospho-sugar transferases"/>
    <property type="match status" value="1"/>
</dbReference>
<dbReference type="InterPro" id="IPR003329">
    <property type="entry name" value="Cytidylyl_trans"/>
</dbReference>
<organism evidence="5 6">
    <name type="scientific">Thioalkalicoccus limnaeus</name>
    <dbReference type="NCBI Taxonomy" id="120681"/>
    <lineage>
        <taxon>Bacteria</taxon>
        <taxon>Pseudomonadati</taxon>
        <taxon>Pseudomonadota</taxon>
        <taxon>Gammaproteobacteria</taxon>
        <taxon>Chromatiales</taxon>
        <taxon>Chromatiaceae</taxon>
        <taxon>Thioalkalicoccus</taxon>
    </lineage>
</organism>
<keyword evidence="2 4" id="KW-0548">Nucleotidyltransferase</keyword>
<comment type="catalytic activity">
    <reaction evidence="4">
        <text>3-deoxy-alpha-D-manno-oct-2-ulosonate + CTP = CMP-3-deoxy-beta-D-manno-octulosonate + diphosphate</text>
        <dbReference type="Rhea" id="RHEA:23448"/>
        <dbReference type="ChEBI" id="CHEBI:33019"/>
        <dbReference type="ChEBI" id="CHEBI:37563"/>
        <dbReference type="ChEBI" id="CHEBI:85986"/>
        <dbReference type="ChEBI" id="CHEBI:85987"/>
        <dbReference type="EC" id="2.7.7.38"/>
    </reaction>
</comment>
<keyword evidence="1 4" id="KW-0808">Transferase</keyword>
<dbReference type="NCBIfam" id="NF003950">
    <property type="entry name" value="PRK05450.1-3"/>
    <property type="match status" value="1"/>
</dbReference>
<dbReference type="InterPro" id="IPR004528">
    <property type="entry name" value="KdsB"/>
</dbReference>
<sequence length="258" mass="28312">MTFKVVIPARYGSTRLPGKPLVDLAGRPLVQHVYERACASGAEEVLIATDDERIRAVCHRFGADVQMTRSDHPSGTDRIAEVIELRGWADDTLVVNLQGDEPGMPAALIDQVAANLAARDGLGAATLAEPITDRRVLFDPHVVKVVTDTEGMALYFSRAPIPWHRDEFLKGESSLPGDRLFLRHIGLYAYRAEFVTRFVAWPPVPLELAESLEQLRALWHGVPIHVDLAAVSPGPPGVDTHADLGRVVAWLATQRRPS</sequence>
<proteinExistence type="inferred from homology"/>
<comment type="pathway">
    <text evidence="4">Nucleotide-sugar biosynthesis; CMP-3-deoxy-D-manno-octulosonate biosynthesis; CMP-3-deoxy-D-manno-octulosonate from 3-deoxy-D-manno-octulosonate and CTP: step 1/1.</text>
</comment>
<comment type="similarity">
    <text evidence="4">Belongs to the KdsB family.</text>
</comment>
<reference evidence="5 6" key="1">
    <citation type="submission" date="2024-05" db="EMBL/GenBank/DDBJ databases">
        <title>Genome Sequence and Characterization of the New Strain Purple Sulfur Bacterium of Genus Thioalkalicoccus.</title>
        <authorList>
            <person name="Bryantseva I.A."/>
            <person name="Kyndt J.A."/>
            <person name="Imhoff J.F."/>
        </authorList>
    </citation>
    <scope>NUCLEOTIDE SEQUENCE [LARGE SCALE GENOMIC DNA]</scope>
    <source>
        <strain evidence="5 6">Um2</strain>
    </source>
</reference>
<dbReference type="Pfam" id="PF02348">
    <property type="entry name" value="CTP_transf_3"/>
    <property type="match status" value="1"/>
</dbReference>
<evidence type="ECO:0000256" key="3">
    <source>
        <dbReference type="ARBA" id="ARBA00022985"/>
    </source>
</evidence>